<accession>A0AAV5NSH3</accession>
<keyword evidence="1" id="KW-0732">Signal</keyword>
<sequence length="164" mass="16696">MKIKTTIITLSALLLVSPSYAFFGFGSSEEKSSVDLNSLANDAFSSQVDTQADSDLVKMLSSQLDVSPTQATGGAGALLALASNSLGASQTTELASAIPGLSSLTGSIPGLSGLASNFGAVSDIFSKLGLDPSMVTQFAPIILKYLGTQNASSGLLDSLGKIWQ</sequence>
<dbReference type="AlphaFoldDB" id="A0AAV5NSH3"/>
<dbReference type="EMBL" id="BSNX01000030">
    <property type="protein sequence ID" value="GLQ73385.1"/>
    <property type="molecule type" value="Genomic_DNA"/>
</dbReference>
<gene>
    <name evidence="2" type="ORF">GCM10007932_27450</name>
</gene>
<dbReference type="Pfam" id="PF11075">
    <property type="entry name" value="DUF2780"/>
    <property type="match status" value="1"/>
</dbReference>
<dbReference type="InterPro" id="IPR021302">
    <property type="entry name" value="DUF2780_VcgC/VcgE"/>
</dbReference>
<feature type="signal peptide" evidence="1">
    <location>
        <begin position="1"/>
        <end position="21"/>
    </location>
</feature>
<evidence type="ECO:0000313" key="2">
    <source>
        <dbReference type="EMBL" id="GLQ73385.1"/>
    </source>
</evidence>
<proteinExistence type="predicted"/>
<name>A0AAV5NSH3_9VIBR</name>
<reference evidence="3" key="1">
    <citation type="journal article" date="2019" name="Int. J. Syst. Evol. Microbiol.">
        <title>The Global Catalogue of Microorganisms (GCM) 10K type strain sequencing project: providing services to taxonomists for standard genome sequencing and annotation.</title>
        <authorList>
            <consortium name="The Broad Institute Genomics Platform"/>
            <consortium name="The Broad Institute Genome Sequencing Center for Infectious Disease"/>
            <person name="Wu L."/>
            <person name="Ma J."/>
        </authorList>
    </citation>
    <scope>NUCLEOTIDE SEQUENCE [LARGE SCALE GENOMIC DNA]</scope>
    <source>
        <strain evidence="3">NBRC 15640</strain>
    </source>
</reference>
<evidence type="ECO:0000256" key="1">
    <source>
        <dbReference type="SAM" id="SignalP"/>
    </source>
</evidence>
<organism evidence="2 3">
    <name type="scientific">Vibrio penaeicida</name>
    <dbReference type="NCBI Taxonomy" id="104609"/>
    <lineage>
        <taxon>Bacteria</taxon>
        <taxon>Pseudomonadati</taxon>
        <taxon>Pseudomonadota</taxon>
        <taxon>Gammaproteobacteria</taxon>
        <taxon>Vibrionales</taxon>
        <taxon>Vibrionaceae</taxon>
        <taxon>Vibrio</taxon>
    </lineage>
</organism>
<feature type="chain" id="PRO_5043921495" description="DUF2780 domain-containing protein" evidence="1">
    <location>
        <begin position="22"/>
        <end position="164"/>
    </location>
</feature>
<comment type="caution">
    <text evidence="2">The sequence shown here is derived from an EMBL/GenBank/DDBJ whole genome shotgun (WGS) entry which is preliminary data.</text>
</comment>
<dbReference type="RefSeq" id="WP_126605785.1">
    <property type="nucleotide sequence ID" value="NZ_AP025144.1"/>
</dbReference>
<dbReference type="Proteomes" id="UP001156690">
    <property type="component" value="Unassembled WGS sequence"/>
</dbReference>
<evidence type="ECO:0000313" key="3">
    <source>
        <dbReference type="Proteomes" id="UP001156690"/>
    </source>
</evidence>
<protein>
    <recommendedName>
        <fullName evidence="4">DUF2780 domain-containing protein</fullName>
    </recommendedName>
</protein>
<evidence type="ECO:0008006" key="4">
    <source>
        <dbReference type="Google" id="ProtNLM"/>
    </source>
</evidence>
<keyword evidence="3" id="KW-1185">Reference proteome</keyword>